<sequence>MCFFLNSDLMHIYTVAKHQSQQMILSACFQCLFCLAKCYLTAMQTDYC</sequence>
<dbReference type="AlphaFoldDB" id="A0A0E9W3P8"/>
<protein>
    <submittedName>
        <fullName evidence="1">Uncharacterized protein</fullName>
    </submittedName>
</protein>
<evidence type="ECO:0000313" key="1">
    <source>
        <dbReference type="EMBL" id="JAH84994.1"/>
    </source>
</evidence>
<name>A0A0E9W3P8_ANGAN</name>
<reference evidence="1" key="2">
    <citation type="journal article" date="2015" name="Fish Shellfish Immunol.">
        <title>Early steps in the European eel (Anguilla anguilla)-Vibrio vulnificus interaction in the gills: Role of the RtxA13 toxin.</title>
        <authorList>
            <person name="Callol A."/>
            <person name="Pajuelo D."/>
            <person name="Ebbesson L."/>
            <person name="Teles M."/>
            <person name="MacKenzie S."/>
            <person name="Amaro C."/>
        </authorList>
    </citation>
    <scope>NUCLEOTIDE SEQUENCE</scope>
</reference>
<reference evidence="1" key="1">
    <citation type="submission" date="2014-11" db="EMBL/GenBank/DDBJ databases">
        <authorList>
            <person name="Amaro Gonzalez C."/>
        </authorList>
    </citation>
    <scope>NUCLEOTIDE SEQUENCE</scope>
</reference>
<proteinExistence type="predicted"/>
<dbReference type="EMBL" id="GBXM01023583">
    <property type="protein sequence ID" value="JAH84994.1"/>
    <property type="molecule type" value="Transcribed_RNA"/>
</dbReference>
<organism evidence="1">
    <name type="scientific">Anguilla anguilla</name>
    <name type="common">European freshwater eel</name>
    <name type="synonym">Muraena anguilla</name>
    <dbReference type="NCBI Taxonomy" id="7936"/>
    <lineage>
        <taxon>Eukaryota</taxon>
        <taxon>Metazoa</taxon>
        <taxon>Chordata</taxon>
        <taxon>Craniata</taxon>
        <taxon>Vertebrata</taxon>
        <taxon>Euteleostomi</taxon>
        <taxon>Actinopterygii</taxon>
        <taxon>Neopterygii</taxon>
        <taxon>Teleostei</taxon>
        <taxon>Anguilliformes</taxon>
        <taxon>Anguillidae</taxon>
        <taxon>Anguilla</taxon>
    </lineage>
</organism>
<accession>A0A0E9W3P8</accession>